<reference evidence="6" key="1">
    <citation type="submission" date="2022-06" db="EMBL/GenBank/DDBJ databases">
        <title>A novel DMS-producing enzyme.</title>
        <authorList>
            <person name="Zhang Y."/>
        </authorList>
    </citation>
    <scope>NUCLEOTIDE SEQUENCE</scope>
    <source>
        <strain evidence="6">RT37</strain>
    </source>
</reference>
<organism evidence="6">
    <name type="scientific">Halomonas sp. RT37</name>
    <dbReference type="NCBI Taxonomy" id="2950872"/>
    <lineage>
        <taxon>Bacteria</taxon>
        <taxon>Pseudomonadati</taxon>
        <taxon>Pseudomonadota</taxon>
        <taxon>Gammaproteobacteria</taxon>
        <taxon>Oceanospirillales</taxon>
        <taxon>Halomonadaceae</taxon>
        <taxon>Halomonas</taxon>
    </lineage>
</organism>
<name>A0AAU7KEA6_9GAMM</name>
<evidence type="ECO:0000256" key="4">
    <source>
        <dbReference type="ARBA" id="ARBA00023136"/>
    </source>
</evidence>
<evidence type="ECO:0000259" key="5">
    <source>
        <dbReference type="Pfam" id="PF06803"/>
    </source>
</evidence>
<evidence type="ECO:0000313" key="6">
    <source>
        <dbReference type="EMBL" id="XBO69919.1"/>
    </source>
</evidence>
<dbReference type="InterPro" id="IPR010652">
    <property type="entry name" value="DUF1232"/>
</dbReference>
<sequence>MALFDRIPVIGRFTQRTRAFKHIMRALKLFIPMLQDVLSGRYRPVPWAAFGWMAVAFAYLVSPLDLIPDVLLLFGLLDDVVIVGWLLTKVDNSLADYRAWRGIGEDDAPREERDIHDI</sequence>
<protein>
    <submittedName>
        <fullName evidence="6">YkvA family protein</fullName>
    </submittedName>
</protein>
<evidence type="ECO:0000256" key="2">
    <source>
        <dbReference type="ARBA" id="ARBA00022692"/>
    </source>
</evidence>
<comment type="subcellular location">
    <subcellularLocation>
        <location evidence="1">Endomembrane system</location>
        <topology evidence="1">Multi-pass membrane protein</topology>
    </subcellularLocation>
</comment>
<dbReference type="AlphaFoldDB" id="A0AAU7KEA6"/>
<dbReference type="RefSeq" id="WP_045993792.1">
    <property type="nucleotide sequence ID" value="NZ_CP098827.1"/>
</dbReference>
<dbReference type="Pfam" id="PF06803">
    <property type="entry name" value="DUF1232"/>
    <property type="match status" value="1"/>
</dbReference>
<evidence type="ECO:0000256" key="3">
    <source>
        <dbReference type="ARBA" id="ARBA00022989"/>
    </source>
</evidence>
<proteinExistence type="predicted"/>
<evidence type="ECO:0000256" key="1">
    <source>
        <dbReference type="ARBA" id="ARBA00004127"/>
    </source>
</evidence>
<dbReference type="GO" id="GO:0012505">
    <property type="term" value="C:endomembrane system"/>
    <property type="evidence" value="ECO:0007669"/>
    <property type="project" value="UniProtKB-SubCell"/>
</dbReference>
<keyword evidence="4" id="KW-0472">Membrane</keyword>
<keyword evidence="2" id="KW-0812">Transmembrane</keyword>
<gene>
    <name evidence="6" type="ORF">NFG58_15005</name>
</gene>
<dbReference type="EMBL" id="CP098827">
    <property type="protein sequence ID" value="XBO69919.1"/>
    <property type="molecule type" value="Genomic_DNA"/>
</dbReference>
<accession>A0AAU7KEA6</accession>
<feature type="domain" description="DUF1232" evidence="5">
    <location>
        <begin position="52"/>
        <end position="85"/>
    </location>
</feature>
<keyword evidence="3" id="KW-1133">Transmembrane helix</keyword>